<sequence length="90" mass="10370">KGLNIAKLHAYYVTNAYYKLNYIRQNLSENDFDNLEDNLKNNPITNKVDSNILEIENSVNLNLALNNTDQTLVLDEVIDHSENDFDIDVL</sequence>
<dbReference type="Proteomes" id="UP000789901">
    <property type="component" value="Unassembled WGS sequence"/>
</dbReference>
<proteinExistence type="predicted"/>
<comment type="caution">
    <text evidence="1">The sequence shown here is derived from an EMBL/GenBank/DDBJ whole genome shotgun (WGS) entry which is preliminary data.</text>
</comment>
<accession>A0ABN7WZN0</accession>
<organism evidence="1 2">
    <name type="scientific">Gigaspora margarita</name>
    <dbReference type="NCBI Taxonomy" id="4874"/>
    <lineage>
        <taxon>Eukaryota</taxon>
        <taxon>Fungi</taxon>
        <taxon>Fungi incertae sedis</taxon>
        <taxon>Mucoromycota</taxon>
        <taxon>Glomeromycotina</taxon>
        <taxon>Glomeromycetes</taxon>
        <taxon>Diversisporales</taxon>
        <taxon>Gigasporaceae</taxon>
        <taxon>Gigaspora</taxon>
    </lineage>
</organism>
<evidence type="ECO:0000313" key="2">
    <source>
        <dbReference type="Proteomes" id="UP000789901"/>
    </source>
</evidence>
<protein>
    <submittedName>
        <fullName evidence="1">10884_t:CDS:1</fullName>
    </submittedName>
</protein>
<keyword evidence="2" id="KW-1185">Reference proteome</keyword>
<feature type="non-terminal residue" evidence="1">
    <location>
        <position position="90"/>
    </location>
</feature>
<gene>
    <name evidence="1" type="ORF">GMARGA_LOCUS37008</name>
</gene>
<reference evidence="1 2" key="1">
    <citation type="submission" date="2021-06" db="EMBL/GenBank/DDBJ databases">
        <authorList>
            <person name="Kallberg Y."/>
            <person name="Tangrot J."/>
            <person name="Rosling A."/>
        </authorList>
    </citation>
    <scope>NUCLEOTIDE SEQUENCE [LARGE SCALE GENOMIC DNA]</scope>
    <source>
        <strain evidence="1 2">120-4 pot B 10/14</strain>
    </source>
</reference>
<dbReference type="EMBL" id="CAJVQB010075300">
    <property type="protein sequence ID" value="CAG8844274.1"/>
    <property type="molecule type" value="Genomic_DNA"/>
</dbReference>
<name>A0ABN7WZN0_GIGMA</name>
<evidence type="ECO:0000313" key="1">
    <source>
        <dbReference type="EMBL" id="CAG8844274.1"/>
    </source>
</evidence>
<feature type="non-terminal residue" evidence="1">
    <location>
        <position position="1"/>
    </location>
</feature>